<feature type="compositionally biased region" description="Acidic residues" evidence="2">
    <location>
        <begin position="99"/>
        <end position="109"/>
    </location>
</feature>
<name>A0A8S9RYI7_BRACR</name>
<dbReference type="GO" id="GO:0003676">
    <property type="term" value="F:nucleic acid binding"/>
    <property type="evidence" value="ECO:0007669"/>
    <property type="project" value="InterPro"/>
</dbReference>
<dbReference type="SUPFAM" id="SSF57756">
    <property type="entry name" value="Retrovirus zinc finger-like domains"/>
    <property type="match status" value="1"/>
</dbReference>
<dbReference type="InterPro" id="IPR001878">
    <property type="entry name" value="Znf_CCHC"/>
</dbReference>
<feature type="region of interest" description="Disordered" evidence="2">
    <location>
        <begin position="234"/>
        <end position="283"/>
    </location>
</feature>
<evidence type="ECO:0000256" key="2">
    <source>
        <dbReference type="SAM" id="MobiDB-lite"/>
    </source>
</evidence>
<dbReference type="Gene3D" id="4.10.60.10">
    <property type="entry name" value="Zinc finger, CCHC-type"/>
    <property type="match status" value="1"/>
</dbReference>
<evidence type="ECO:0000256" key="1">
    <source>
        <dbReference type="PROSITE-ProRule" id="PRU00047"/>
    </source>
</evidence>
<proteinExistence type="predicted"/>
<protein>
    <recommendedName>
        <fullName evidence="3">CCHC-type domain-containing protein</fullName>
    </recommendedName>
</protein>
<evidence type="ECO:0000313" key="4">
    <source>
        <dbReference type="EMBL" id="KAF3584704.1"/>
    </source>
</evidence>
<reference evidence="4" key="1">
    <citation type="submission" date="2019-12" db="EMBL/GenBank/DDBJ databases">
        <title>Genome sequencing and annotation of Brassica cretica.</title>
        <authorList>
            <person name="Studholme D.J."/>
            <person name="Sarris P."/>
        </authorList>
    </citation>
    <scope>NUCLEOTIDE SEQUENCE</scope>
    <source>
        <strain evidence="4">PFS-109/04</strain>
        <tissue evidence="4">Leaf</tissue>
    </source>
</reference>
<dbReference type="AlphaFoldDB" id="A0A8S9RYI7"/>
<comment type="caution">
    <text evidence="4">The sequence shown here is derived from an EMBL/GenBank/DDBJ whole genome shotgun (WGS) entry which is preliminary data.</text>
</comment>
<keyword evidence="1" id="KW-0479">Metal-binding</keyword>
<keyword evidence="1" id="KW-0862">Zinc</keyword>
<sequence length="283" mass="29995">MSVGSDLMALNRGLGQLRNDAHGLSQAVHDQDPYGLGTDLDRDKCTKRKSKKGKEAAGVSGNVDAVRVDPTQVLPTQEQEDETSRTDERVGLNTAGGAEDVETGPEGEVAEPSMREVLEAVKLMGAQMVTLTQAFTPLVNSSVGQVTPLTRVAARAAAEEGKPSRGRPECPMCGRRHGGECWRAMGACTRCGRMDHAARDCLGPDQSRGHASSGGGSFHCHGCGKAGHLRTDCPKSQGGQDKNRGEASKPSLNRRQSSTPRVYELSKDEDEAGPFKAITGNNS</sequence>
<accession>A0A8S9RYI7</accession>
<keyword evidence="1" id="KW-0863">Zinc-finger</keyword>
<dbReference type="Proteomes" id="UP000712600">
    <property type="component" value="Unassembled WGS sequence"/>
</dbReference>
<feature type="region of interest" description="Disordered" evidence="2">
    <location>
        <begin position="24"/>
        <end position="109"/>
    </location>
</feature>
<feature type="domain" description="CCHC-type" evidence="3">
    <location>
        <begin position="188"/>
        <end position="201"/>
    </location>
</feature>
<dbReference type="InterPro" id="IPR036875">
    <property type="entry name" value="Znf_CCHC_sf"/>
</dbReference>
<evidence type="ECO:0000313" key="5">
    <source>
        <dbReference type="Proteomes" id="UP000712600"/>
    </source>
</evidence>
<gene>
    <name evidence="4" type="ORF">F2Q69_00028789</name>
</gene>
<evidence type="ECO:0000259" key="3">
    <source>
        <dbReference type="PROSITE" id="PS50158"/>
    </source>
</evidence>
<dbReference type="PROSITE" id="PS50158">
    <property type="entry name" value="ZF_CCHC"/>
    <property type="match status" value="2"/>
</dbReference>
<dbReference type="GO" id="GO:0008270">
    <property type="term" value="F:zinc ion binding"/>
    <property type="evidence" value="ECO:0007669"/>
    <property type="project" value="UniProtKB-KW"/>
</dbReference>
<dbReference type="EMBL" id="QGKX02000088">
    <property type="protein sequence ID" value="KAF3584704.1"/>
    <property type="molecule type" value="Genomic_DNA"/>
</dbReference>
<feature type="compositionally biased region" description="Polar residues" evidence="2">
    <location>
        <begin position="250"/>
        <end position="260"/>
    </location>
</feature>
<dbReference type="SMART" id="SM00343">
    <property type="entry name" value="ZnF_C2HC"/>
    <property type="match status" value="2"/>
</dbReference>
<organism evidence="4 5">
    <name type="scientific">Brassica cretica</name>
    <name type="common">Mustard</name>
    <dbReference type="NCBI Taxonomy" id="69181"/>
    <lineage>
        <taxon>Eukaryota</taxon>
        <taxon>Viridiplantae</taxon>
        <taxon>Streptophyta</taxon>
        <taxon>Embryophyta</taxon>
        <taxon>Tracheophyta</taxon>
        <taxon>Spermatophyta</taxon>
        <taxon>Magnoliopsida</taxon>
        <taxon>eudicotyledons</taxon>
        <taxon>Gunneridae</taxon>
        <taxon>Pentapetalae</taxon>
        <taxon>rosids</taxon>
        <taxon>malvids</taxon>
        <taxon>Brassicales</taxon>
        <taxon>Brassicaceae</taxon>
        <taxon>Brassiceae</taxon>
        <taxon>Brassica</taxon>
    </lineage>
</organism>
<feature type="domain" description="CCHC-type" evidence="3">
    <location>
        <begin position="220"/>
        <end position="235"/>
    </location>
</feature>